<protein>
    <submittedName>
        <fullName evidence="1">Uncharacterized protein</fullName>
    </submittedName>
</protein>
<evidence type="ECO:0000313" key="1">
    <source>
        <dbReference type="EMBL" id="QFG74872.1"/>
    </source>
</evidence>
<organism evidence="1">
    <name type="scientific">Megaviridae environmental sample</name>
    <dbReference type="NCBI Taxonomy" id="1737588"/>
    <lineage>
        <taxon>Viruses</taxon>
        <taxon>Varidnaviria</taxon>
        <taxon>Bamfordvirae</taxon>
        <taxon>Nucleocytoviricota</taxon>
        <taxon>Megaviricetes</taxon>
        <taxon>Imitervirales</taxon>
        <taxon>Mimiviridae</taxon>
        <taxon>environmental samples</taxon>
    </lineage>
</organism>
<reference evidence="1" key="1">
    <citation type="journal article" date="2019" name="Philos. Trans. R. Soc. Lond., B, Biol. Sci.">
        <title>Targeted metagenomic recovery of four divergent viruses reveals shared and distinctive characteristics of giant viruses of marine eukaryotes.</title>
        <authorList>
            <person name="Needham D.M."/>
            <person name="Poirier C."/>
            <person name="Hehenberger E."/>
            <person name="Jimenez V."/>
            <person name="Swalwell J.E."/>
            <person name="Santoro A.E."/>
            <person name="Worden A.Z."/>
        </authorList>
    </citation>
    <scope>NUCLEOTIDE SEQUENCE</scope>
    <source>
        <strain evidence="1">OPacV-421</strain>
    </source>
</reference>
<sequence>MTDYLDTLSSFIKSESIDSYDTSISNSIINRNYIETVNNLKQIRHPDIITNDTNITHFINADLTHQLSFINPTSESIDNDVPIKHAAYDGFGGYSTLQGFQQNLPFITFKLGSNRHRERPVTSTKEEPVLVLEISRQYLNTLLKIKQEDDSEYGYVYEDLKTEDTNYENYIEISHKEIRHQLFKTALSPNNFGKIPNISSINGNSDTPESIKTFINDNSIEDKDIHDGFAQANDINIFKLPFNLVNVDHNYGQIRVKEVNELKDIYIDYHDNIMKDFFKIDDIDEEMYNMFIMDRSELEVDQDRMAAIIITQGLNLDSDLGIDTSDGVLELQHLTDLDLQNNSSGTPDNNQILLNAIIDDTIDEIDETTIDTNKGIRIYDCMEQILDASIAMNQLTDTTRNVEHGFCGGDIILIPQLQEFFISTKIVNYVVPQLTDEKKIKLLFEVVDVIDQNETDLNLKHQDTYGDEVIEYLKTEPDTNDSTITKFDTLDYSDFKTLLGIDSTELLIGVDEPGELDYDKILVNLEDGIDDSTFPTVELDPLTPTFTNPVNSTIPNPDNS</sequence>
<name>A0A5J6VL69_9VIRU</name>
<dbReference type="EMBL" id="MN448295">
    <property type="protein sequence ID" value="QFG74872.1"/>
    <property type="molecule type" value="Genomic_DNA"/>
</dbReference>
<accession>A0A5J6VL69</accession>
<proteinExistence type="predicted"/>